<proteinExistence type="predicted"/>
<gene>
    <name evidence="1" type="ORF">GCM10022410_06620</name>
</gene>
<reference evidence="2" key="1">
    <citation type="journal article" date="2019" name="Int. J. Syst. Evol. Microbiol.">
        <title>The Global Catalogue of Microorganisms (GCM) 10K type strain sequencing project: providing services to taxonomists for standard genome sequencing and annotation.</title>
        <authorList>
            <consortium name="The Broad Institute Genomics Platform"/>
            <consortium name="The Broad Institute Genome Sequencing Center for Infectious Disease"/>
            <person name="Wu L."/>
            <person name="Ma J."/>
        </authorList>
    </citation>
    <scope>NUCLEOTIDE SEQUENCE [LARGE SCALE GENOMIC DNA]</scope>
    <source>
        <strain evidence="2">JCM 17250</strain>
    </source>
</reference>
<dbReference type="RefSeq" id="WP_344910306.1">
    <property type="nucleotide sequence ID" value="NZ_BAABDL010000035.1"/>
</dbReference>
<keyword evidence="2" id="KW-1185">Reference proteome</keyword>
<evidence type="ECO:0000313" key="2">
    <source>
        <dbReference type="Proteomes" id="UP001501734"/>
    </source>
</evidence>
<evidence type="ECO:0008006" key="3">
    <source>
        <dbReference type="Google" id="ProtNLM"/>
    </source>
</evidence>
<accession>A0ABP7V9I8</accession>
<name>A0ABP7V9I8_9BACI</name>
<evidence type="ECO:0000313" key="1">
    <source>
        <dbReference type="EMBL" id="GAA4062496.1"/>
    </source>
</evidence>
<sequence length="62" mass="6119">MSKVDLKMKNLSPLTDDELIECTGGASKLFNAIRAIFTKGKGGTTSIGGGGGSFGGGGGGVR</sequence>
<organism evidence="1 2">
    <name type="scientific">Amphibacillus indicireducens</name>
    <dbReference type="NCBI Taxonomy" id="1076330"/>
    <lineage>
        <taxon>Bacteria</taxon>
        <taxon>Bacillati</taxon>
        <taxon>Bacillota</taxon>
        <taxon>Bacilli</taxon>
        <taxon>Bacillales</taxon>
        <taxon>Bacillaceae</taxon>
        <taxon>Amphibacillus</taxon>
    </lineage>
</organism>
<dbReference type="EMBL" id="BAABDL010000035">
    <property type="protein sequence ID" value="GAA4062496.1"/>
    <property type="molecule type" value="Genomic_DNA"/>
</dbReference>
<comment type="caution">
    <text evidence="1">The sequence shown here is derived from an EMBL/GenBank/DDBJ whole genome shotgun (WGS) entry which is preliminary data.</text>
</comment>
<protein>
    <recommendedName>
        <fullName evidence="3">Bacteriocin</fullName>
    </recommendedName>
</protein>
<dbReference type="Proteomes" id="UP001501734">
    <property type="component" value="Unassembled WGS sequence"/>
</dbReference>